<evidence type="ECO:0000313" key="2">
    <source>
        <dbReference type="Proteomes" id="UP000053611"/>
    </source>
</evidence>
<gene>
    <name evidence="1" type="ORF">CC85DRAFT_30389</name>
</gene>
<sequence>MQGQVSRLLRVHDGFRIHSCRCLHVTSQFHIRGDQTVSSRCLFRADGTKLKPLPNSPTDSHHASAHTQDDEFSILTAARAMCVAIQHNIVSSLAQLVERDTSIHRPFIRPGYVEVSRSSRLGGIKCRVASSLFLAPGIIMAVGDVDSVSAHRYGRTAGRGDGGRRSSQRRWVCPGTATWYVGGDQL</sequence>
<dbReference type="AlphaFoldDB" id="A0A0J0XSM0"/>
<protein>
    <submittedName>
        <fullName evidence="1">Uncharacterized protein</fullName>
    </submittedName>
</protein>
<dbReference type="RefSeq" id="XP_018280587.1">
    <property type="nucleotide sequence ID" value="XM_018425509.1"/>
</dbReference>
<keyword evidence="2" id="KW-1185">Reference proteome</keyword>
<reference evidence="1 2" key="1">
    <citation type="submission" date="2015-03" db="EMBL/GenBank/DDBJ databases">
        <title>Genomics and transcriptomics of the oil-accumulating basidiomycete yeast T. oleaginosus allow insights into substrate utilization and the diverse evolutionary trajectories of mating systems in fungi.</title>
        <authorList>
            <consortium name="DOE Joint Genome Institute"/>
            <person name="Kourist R."/>
            <person name="Kracht O."/>
            <person name="Bracharz F."/>
            <person name="Lipzen A."/>
            <person name="Nolan M."/>
            <person name="Ohm R."/>
            <person name="Grigoriev I."/>
            <person name="Sun S."/>
            <person name="Heitman J."/>
            <person name="Bruck T."/>
            <person name="Nowrousian M."/>
        </authorList>
    </citation>
    <scope>NUCLEOTIDE SEQUENCE [LARGE SCALE GENOMIC DNA]</scope>
    <source>
        <strain evidence="1 2">IBC0246</strain>
    </source>
</reference>
<dbReference type="EMBL" id="KQ087189">
    <property type="protein sequence ID" value="KLT44096.1"/>
    <property type="molecule type" value="Genomic_DNA"/>
</dbReference>
<name>A0A0J0XSM0_9TREE</name>
<dbReference type="GeneID" id="28986112"/>
<proteinExistence type="predicted"/>
<accession>A0A0J0XSM0</accession>
<evidence type="ECO:0000313" key="1">
    <source>
        <dbReference type="EMBL" id="KLT44096.1"/>
    </source>
</evidence>
<organism evidence="1 2">
    <name type="scientific">Cutaneotrichosporon oleaginosum</name>
    <dbReference type="NCBI Taxonomy" id="879819"/>
    <lineage>
        <taxon>Eukaryota</taxon>
        <taxon>Fungi</taxon>
        <taxon>Dikarya</taxon>
        <taxon>Basidiomycota</taxon>
        <taxon>Agaricomycotina</taxon>
        <taxon>Tremellomycetes</taxon>
        <taxon>Trichosporonales</taxon>
        <taxon>Trichosporonaceae</taxon>
        <taxon>Cutaneotrichosporon</taxon>
    </lineage>
</organism>
<dbReference type="Proteomes" id="UP000053611">
    <property type="component" value="Unassembled WGS sequence"/>
</dbReference>